<evidence type="ECO:0000256" key="2">
    <source>
        <dbReference type="SAM" id="MobiDB-lite"/>
    </source>
</evidence>
<dbReference type="InterPro" id="IPR050729">
    <property type="entry name" value="Rho-GAP"/>
</dbReference>
<feature type="compositionally biased region" description="Polar residues" evidence="2">
    <location>
        <begin position="146"/>
        <end position="160"/>
    </location>
</feature>
<accession>A0AAD5WNE3</accession>
<feature type="compositionally biased region" description="Polar residues" evidence="2">
    <location>
        <begin position="815"/>
        <end position="835"/>
    </location>
</feature>
<evidence type="ECO:0000256" key="1">
    <source>
        <dbReference type="ARBA" id="ARBA00022468"/>
    </source>
</evidence>
<dbReference type="EMBL" id="JAKWBI020000449">
    <property type="protein sequence ID" value="KAJ2894869.1"/>
    <property type="molecule type" value="Genomic_DNA"/>
</dbReference>
<feature type="compositionally biased region" description="Low complexity" evidence="2">
    <location>
        <begin position="884"/>
        <end position="900"/>
    </location>
</feature>
<dbReference type="AlphaFoldDB" id="A0AAD5WNE3"/>
<dbReference type="PANTHER" id="PTHR23176">
    <property type="entry name" value="RHO/RAC/CDC GTPASE-ACTIVATING PROTEIN"/>
    <property type="match status" value="1"/>
</dbReference>
<keyword evidence="5" id="KW-1185">Reference proteome</keyword>
<feature type="compositionally biased region" description="Low complexity" evidence="2">
    <location>
        <begin position="800"/>
        <end position="814"/>
    </location>
</feature>
<feature type="compositionally biased region" description="Polar residues" evidence="2">
    <location>
        <begin position="516"/>
        <end position="534"/>
    </location>
</feature>
<dbReference type="PROSITE" id="PS50238">
    <property type="entry name" value="RHOGAP"/>
    <property type="match status" value="1"/>
</dbReference>
<organism evidence="4 5">
    <name type="scientific">Zalerion maritima</name>
    <dbReference type="NCBI Taxonomy" id="339359"/>
    <lineage>
        <taxon>Eukaryota</taxon>
        <taxon>Fungi</taxon>
        <taxon>Dikarya</taxon>
        <taxon>Ascomycota</taxon>
        <taxon>Pezizomycotina</taxon>
        <taxon>Sordariomycetes</taxon>
        <taxon>Lulworthiomycetidae</taxon>
        <taxon>Lulworthiales</taxon>
        <taxon>Lulworthiaceae</taxon>
        <taxon>Zalerion</taxon>
    </lineage>
</organism>
<evidence type="ECO:0000313" key="5">
    <source>
        <dbReference type="Proteomes" id="UP001201980"/>
    </source>
</evidence>
<dbReference type="SMART" id="SM00324">
    <property type="entry name" value="RhoGAP"/>
    <property type="match status" value="1"/>
</dbReference>
<dbReference type="InterPro" id="IPR008936">
    <property type="entry name" value="Rho_GTPase_activation_prot"/>
</dbReference>
<dbReference type="InterPro" id="IPR000198">
    <property type="entry name" value="RhoGAP_dom"/>
</dbReference>
<proteinExistence type="predicted"/>
<dbReference type="PANTHER" id="PTHR23176:SF125">
    <property type="entry name" value="GTPASE ACTIVATOR (BEM2), PUTATIVE (AFU_ORTHOLOGUE AFUA_7G04450)-RELATED"/>
    <property type="match status" value="1"/>
</dbReference>
<feature type="compositionally biased region" description="Basic and acidic residues" evidence="2">
    <location>
        <begin position="505"/>
        <end position="514"/>
    </location>
</feature>
<feature type="domain" description="Rho-GAP" evidence="3">
    <location>
        <begin position="590"/>
        <end position="788"/>
    </location>
</feature>
<evidence type="ECO:0000313" key="4">
    <source>
        <dbReference type="EMBL" id="KAJ2894869.1"/>
    </source>
</evidence>
<feature type="compositionally biased region" description="Polar residues" evidence="2">
    <location>
        <begin position="56"/>
        <end position="100"/>
    </location>
</feature>
<dbReference type="GO" id="GO:0007165">
    <property type="term" value="P:signal transduction"/>
    <property type="evidence" value="ECO:0007669"/>
    <property type="project" value="InterPro"/>
</dbReference>
<dbReference type="SUPFAM" id="SSF48350">
    <property type="entry name" value="GTPase activation domain, GAP"/>
    <property type="match status" value="1"/>
</dbReference>
<feature type="region of interest" description="Disordered" evidence="2">
    <location>
        <begin position="785"/>
        <end position="900"/>
    </location>
</feature>
<dbReference type="Gene3D" id="1.10.555.10">
    <property type="entry name" value="Rho GTPase activation protein"/>
    <property type="match status" value="1"/>
</dbReference>
<feature type="compositionally biased region" description="Polar residues" evidence="2">
    <location>
        <begin position="852"/>
        <end position="872"/>
    </location>
</feature>
<feature type="compositionally biased region" description="Low complexity" evidence="2">
    <location>
        <begin position="29"/>
        <end position="52"/>
    </location>
</feature>
<keyword evidence="1" id="KW-0343">GTPase activation</keyword>
<feature type="compositionally biased region" description="Low complexity" evidence="2">
    <location>
        <begin position="112"/>
        <end position="145"/>
    </location>
</feature>
<feature type="compositionally biased region" description="Polar residues" evidence="2">
    <location>
        <begin position="390"/>
        <end position="422"/>
    </location>
</feature>
<sequence>MGRKPAPQPLALSEPTAEGDSQNSAGETLGVPSPSSLVSSKSSKSPRSPFRFGSKKSPSIGTNTLPTGSAQSQPSSPTYTYPAQSPAQPTKSAELEQQYQPIDEAIHRSLLSTPTSPDSSNSNSNVSTTNPATSTTTIAPAATQSGSVAIQSIPETSSVSHHQQQHQHPHPKAFEEEGSAVAPIGKSTKSGSGRLFHFSKSSRPSHQHPSTPHKNNSGGHTASASISLSSPTAAVCPRSENMLKDSERPAMPIPTSSSKSSKHSEAALLESFDGHKSLQAHSRVSKARVNSCSKAIRDIPLFASSVVVVQKSALLQTGDVADTVETAAAPRLNTPVLVGVKGPLGRSSPIDKKSSLAFTSPVTHDAAKPPLLSASLVSNRTPFSVDHSLQKSIPSQQQNPSKSDLSLASTGENDNVSSTAASTPGKRGKPKPFALLNRTRSNHDRDIPSPQDSFTAANPTRLGEPERPAGLKTAPVSHERSFRDMMNSAVRNRSEDRGGTQIRDNSQHREEKHSRTQPSSFKDNSGSNFLTNLRNSSRTAADMFSKGIFGKNNRSGSTNEKEQLVDDEHYQLKVINLPLIAQARLTRISKRLEDSRDKTEFWMPAFPWRAIDYLNYKGCDVEGLYRVPGSGPQVKKWQRKFDEEYDVDLFLQDDLYDINIVGSMLKAWLRELPDELFPKEAQERIARECAGAESVPELLIEELSLLPPFHYYLLFAITCHLSLLLAHSDKNKMDFRNLCICFQPCMKIDAFCFKFLVCDWRDCWKGCKNEAKYIEVEYMLLDQPPPQSINSDSNSKWKRQQQPQQKQIKYQQQQDNNSVADERAVSSSDSKQSAVVVQDAQKGRLKKKPVPQSDTNGSVQSHSAISTALTINSERETPVKQGELTLPPLSPIKPLSPLGF</sequence>
<dbReference type="Pfam" id="PF00620">
    <property type="entry name" value="RhoGAP"/>
    <property type="match status" value="1"/>
</dbReference>
<dbReference type="Proteomes" id="UP001201980">
    <property type="component" value="Unassembled WGS sequence"/>
</dbReference>
<protein>
    <recommendedName>
        <fullName evidence="3">Rho-GAP domain-containing protein</fullName>
    </recommendedName>
</protein>
<evidence type="ECO:0000259" key="3">
    <source>
        <dbReference type="PROSITE" id="PS50238"/>
    </source>
</evidence>
<dbReference type="GO" id="GO:0005096">
    <property type="term" value="F:GTPase activator activity"/>
    <property type="evidence" value="ECO:0007669"/>
    <property type="project" value="UniProtKB-KW"/>
</dbReference>
<dbReference type="GO" id="GO:0005938">
    <property type="term" value="C:cell cortex"/>
    <property type="evidence" value="ECO:0007669"/>
    <property type="project" value="UniProtKB-ARBA"/>
</dbReference>
<comment type="caution">
    <text evidence="4">The sequence shown here is derived from an EMBL/GenBank/DDBJ whole genome shotgun (WGS) entry which is preliminary data.</text>
</comment>
<feature type="region of interest" description="Disordered" evidence="2">
    <location>
        <begin position="1"/>
        <end position="265"/>
    </location>
</feature>
<reference evidence="4" key="1">
    <citation type="submission" date="2022-07" db="EMBL/GenBank/DDBJ databases">
        <title>Draft genome sequence of Zalerion maritima ATCC 34329, a (micro)plastics degrading marine fungus.</title>
        <authorList>
            <person name="Paco A."/>
            <person name="Goncalves M.F.M."/>
            <person name="Rocha-Santos T.A.P."/>
            <person name="Alves A."/>
        </authorList>
    </citation>
    <scope>NUCLEOTIDE SEQUENCE</scope>
    <source>
        <strain evidence="4">ATCC 34329</strain>
    </source>
</reference>
<dbReference type="CDD" id="cd00159">
    <property type="entry name" value="RhoGAP"/>
    <property type="match status" value="1"/>
</dbReference>
<feature type="compositionally biased region" description="Polar residues" evidence="2">
    <location>
        <begin position="199"/>
        <end position="232"/>
    </location>
</feature>
<name>A0AAD5WNE3_9PEZI</name>
<gene>
    <name evidence="4" type="ORF">MKZ38_007118</name>
</gene>
<feature type="region of interest" description="Disordered" evidence="2">
    <location>
        <begin position="387"/>
        <end position="534"/>
    </location>
</feature>